<dbReference type="Gene3D" id="2.20.70.10">
    <property type="match status" value="1"/>
</dbReference>
<dbReference type="SUPFAM" id="SSF51045">
    <property type="entry name" value="WW domain"/>
    <property type="match status" value="1"/>
</dbReference>
<dbReference type="PANTHER" id="PTHR14791:SF42">
    <property type="entry name" value="F16L1.2 PROTEIN"/>
    <property type="match status" value="1"/>
</dbReference>
<accession>A0A9Q0JT61</accession>
<evidence type="ECO:0000313" key="5">
    <source>
        <dbReference type="EMBL" id="KAJ4950776.1"/>
    </source>
</evidence>
<dbReference type="Proteomes" id="UP001141806">
    <property type="component" value="Unassembled WGS sequence"/>
</dbReference>
<protein>
    <recommendedName>
        <fullName evidence="4">WW domain-containing protein</fullName>
    </recommendedName>
</protein>
<feature type="domain" description="WW" evidence="4">
    <location>
        <begin position="55"/>
        <end position="89"/>
    </location>
</feature>
<comment type="caution">
    <text evidence="5">The sequence shown here is derived from an EMBL/GenBank/DDBJ whole genome shotgun (WGS) entry which is preliminary data.</text>
</comment>
<evidence type="ECO:0000259" key="4">
    <source>
        <dbReference type="PROSITE" id="PS50020"/>
    </source>
</evidence>
<evidence type="ECO:0000256" key="3">
    <source>
        <dbReference type="SAM" id="MobiDB-lite"/>
    </source>
</evidence>
<dbReference type="InterPro" id="IPR001202">
    <property type="entry name" value="WW_dom"/>
</dbReference>
<gene>
    <name evidence="5" type="ORF">NE237_027608</name>
</gene>
<evidence type="ECO:0000256" key="2">
    <source>
        <dbReference type="ARBA" id="ARBA00022490"/>
    </source>
</evidence>
<dbReference type="AlphaFoldDB" id="A0A9Q0JT61"/>
<dbReference type="PROSITE" id="PS50020">
    <property type="entry name" value="WW_DOMAIN_2"/>
    <property type="match status" value="1"/>
</dbReference>
<dbReference type="OrthoDB" id="1424894at2759"/>
<dbReference type="GO" id="GO:0005737">
    <property type="term" value="C:cytoplasm"/>
    <property type="evidence" value="ECO:0007669"/>
    <property type="project" value="UniProtKB-SubCell"/>
</dbReference>
<evidence type="ECO:0000256" key="1">
    <source>
        <dbReference type="ARBA" id="ARBA00004496"/>
    </source>
</evidence>
<name>A0A9Q0JT61_9MAGN</name>
<proteinExistence type="predicted"/>
<organism evidence="5 6">
    <name type="scientific">Protea cynaroides</name>
    <dbReference type="NCBI Taxonomy" id="273540"/>
    <lineage>
        <taxon>Eukaryota</taxon>
        <taxon>Viridiplantae</taxon>
        <taxon>Streptophyta</taxon>
        <taxon>Embryophyta</taxon>
        <taxon>Tracheophyta</taxon>
        <taxon>Spermatophyta</taxon>
        <taxon>Magnoliopsida</taxon>
        <taxon>Proteales</taxon>
        <taxon>Proteaceae</taxon>
        <taxon>Protea</taxon>
    </lineage>
</organism>
<sequence>MVFLQTPVSPNQRKMIPQFENSSKKRRWEEAEEASKEDLEKHSKVFDIEFHLEQKPLPLEWQRCLDIQSGKIHFYNTRTKKRTSKDPRQSPDGNGPSSAKHMSLELELNLPYESAFKTHSEDNWAKEEQVRRSMGSELSLELDQLPEMVAAVCQQCHMLVMLCKSSPACPSCRFMHPPEGPPTLFKRHRLLCCKSPIP</sequence>
<reference evidence="5" key="1">
    <citation type="journal article" date="2023" name="Plant J.">
        <title>The genome of the king protea, Protea cynaroides.</title>
        <authorList>
            <person name="Chang J."/>
            <person name="Duong T.A."/>
            <person name="Schoeman C."/>
            <person name="Ma X."/>
            <person name="Roodt D."/>
            <person name="Barker N."/>
            <person name="Li Z."/>
            <person name="Van de Peer Y."/>
            <person name="Mizrachi E."/>
        </authorList>
    </citation>
    <scope>NUCLEOTIDE SEQUENCE</scope>
    <source>
        <tissue evidence="5">Young leaves</tissue>
    </source>
</reference>
<comment type="subcellular location">
    <subcellularLocation>
        <location evidence="1">Cytoplasm</location>
    </subcellularLocation>
</comment>
<feature type="region of interest" description="Disordered" evidence="3">
    <location>
        <begin position="1"/>
        <end position="39"/>
    </location>
</feature>
<dbReference type="InterPro" id="IPR051105">
    <property type="entry name" value="WWC/KIBRA_Hippo_Reg"/>
</dbReference>
<feature type="region of interest" description="Disordered" evidence="3">
    <location>
        <begin position="76"/>
        <end position="101"/>
    </location>
</feature>
<dbReference type="PANTHER" id="PTHR14791">
    <property type="entry name" value="BOMB/KIRA PROTEINS"/>
    <property type="match status" value="1"/>
</dbReference>
<keyword evidence="6" id="KW-1185">Reference proteome</keyword>
<dbReference type="InterPro" id="IPR036020">
    <property type="entry name" value="WW_dom_sf"/>
</dbReference>
<feature type="compositionally biased region" description="Basic and acidic residues" evidence="3">
    <location>
        <begin position="27"/>
        <end position="39"/>
    </location>
</feature>
<evidence type="ECO:0000313" key="6">
    <source>
        <dbReference type="Proteomes" id="UP001141806"/>
    </source>
</evidence>
<dbReference type="EMBL" id="JAMYWD010000012">
    <property type="protein sequence ID" value="KAJ4950776.1"/>
    <property type="molecule type" value="Genomic_DNA"/>
</dbReference>
<feature type="compositionally biased region" description="Polar residues" evidence="3">
    <location>
        <begin position="1"/>
        <end position="12"/>
    </location>
</feature>
<keyword evidence="2" id="KW-0963">Cytoplasm</keyword>